<dbReference type="KEGG" id="shx:MS3_00010520"/>
<dbReference type="RefSeq" id="XP_051072782.1">
    <property type="nucleotide sequence ID" value="XM_051218895.1"/>
</dbReference>
<dbReference type="GeneID" id="75578166"/>
<reference evidence="1" key="1">
    <citation type="journal article" date="2012" name="Nat. Genet.">
        <title>Whole-genome sequence of Schistosoma haematobium.</title>
        <authorList>
            <person name="Young N.D."/>
            <person name="Jex A.R."/>
            <person name="Li B."/>
            <person name="Liu S."/>
            <person name="Yang L."/>
            <person name="Xiong Z."/>
            <person name="Li Y."/>
            <person name="Cantacessi C."/>
            <person name="Hall R.S."/>
            <person name="Xu X."/>
            <person name="Chen F."/>
            <person name="Wu X."/>
            <person name="Zerlotini A."/>
            <person name="Oliveira G."/>
            <person name="Hofmann A."/>
            <person name="Zhang G."/>
            <person name="Fang X."/>
            <person name="Kang Y."/>
            <person name="Campbell B.E."/>
            <person name="Loukas A."/>
            <person name="Ranganathan S."/>
            <person name="Rollinson D."/>
            <person name="Rinaldi G."/>
            <person name="Brindley P.J."/>
            <person name="Yang H."/>
            <person name="Wang J."/>
            <person name="Wang J."/>
            <person name="Gasser R.B."/>
        </authorList>
    </citation>
    <scope>NUCLEOTIDE SEQUENCE</scope>
</reference>
<keyword evidence="2" id="KW-1185">Reference proteome</keyword>
<dbReference type="AlphaFoldDB" id="A0A922LT75"/>
<evidence type="ECO:0000313" key="1">
    <source>
        <dbReference type="EMBL" id="KAH9592872.1"/>
    </source>
</evidence>
<reference evidence="1" key="2">
    <citation type="journal article" date="2019" name="Gigascience">
        <title>High-quality Schistosoma haematobium genome achieved by single-molecule and long-range sequencing.</title>
        <authorList>
            <person name="Stroehlein A.J."/>
            <person name="Korhonen P.K."/>
            <person name="Chong T.M."/>
            <person name="Lim Y.L."/>
            <person name="Chan K.G."/>
            <person name="Webster B."/>
            <person name="Rollinson D."/>
            <person name="Brindley P.J."/>
            <person name="Gasser R.B."/>
            <person name="Young N.D."/>
        </authorList>
    </citation>
    <scope>NUCLEOTIDE SEQUENCE</scope>
</reference>
<name>A0A922LT75_SCHHA</name>
<evidence type="ECO:0000313" key="2">
    <source>
        <dbReference type="Proteomes" id="UP000471633"/>
    </source>
</evidence>
<proteinExistence type="predicted"/>
<reference evidence="1" key="3">
    <citation type="submission" date="2021-06" db="EMBL/GenBank/DDBJ databases">
        <title>Chromosome-level genome assembly for S. haematobium.</title>
        <authorList>
            <person name="Stroehlein A.J."/>
        </authorList>
    </citation>
    <scope>NUCLEOTIDE SEQUENCE</scope>
</reference>
<sequence length="138" mass="15969">MMLTFLWSYYQGSAVLPDVNNDINDTFGQDESEHEITKTPLGINTSDDDKKFVLEPIFVVNQTIEHHDNKTVKLDKEEFNRSAYKIENESVDNNDNNIIINININKSGGHNGDEKNNHTKYYTYYHGPRRLRDKAMAS</sequence>
<protein>
    <submittedName>
        <fullName evidence="1">Uncharacterized protein</fullName>
    </submittedName>
</protein>
<organism evidence="1 2">
    <name type="scientific">Schistosoma haematobium</name>
    <name type="common">Blood fluke</name>
    <dbReference type="NCBI Taxonomy" id="6185"/>
    <lineage>
        <taxon>Eukaryota</taxon>
        <taxon>Metazoa</taxon>
        <taxon>Spiralia</taxon>
        <taxon>Lophotrochozoa</taxon>
        <taxon>Platyhelminthes</taxon>
        <taxon>Trematoda</taxon>
        <taxon>Digenea</taxon>
        <taxon>Strigeidida</taxon>
        <taxon>Schistosomatoidea</taxon>
        <taxon>Schistosomatidae</taxon>
        <taxon>Schistosoma</taxon>
    </lineage>
</organism>
<gene>
    <name evidence="1" type="ORF">MS3_00010520</name>
</gene>
<dbReference type="Proteomes" id="UP000471633">
    <property type="component" value="Unassembled WGS sequence"/>
</dbReference>
<dbReference type="EMBL" id="AMPZ03000002">
    <property type="protein sequence ID" value="KAH9592872.1"/>
    <property type="molecule type" value="Genomic_DNA"/>
</dbReference>
<reference evidence="1" key="4">
    <citation type="journal article" date="2022" name="PLoS Pathog.">
        <title>Chromosome-level genome of Schistosoma haematobium underpins genome-wide explorations of molecular variation.</title>
        <authorList>
            <person name="Stroehlein A.J."/>
            <person name="Korhonen P.K."/>
            <person name="Lee V.V."/>
            <person name="Ralph S.A."/>
            <person name="Mentink-Kane M."/>
            <person name="You H."/>
            <person name="McManus D.P."/>
            <person name="Tchuente L.T."/>
            <person name="Stothard J.R."/>
            <person name="Kaur P."/>
            <person name="Dudchenko O."/>
            <person name="Aiden E.L."/>
            <person name="Yang B."/>
            <person name="Yang H."/>
            <person name="Emery A.M."/>
            <person name="Webster B.L."/>
            <person name="Brindley P.J."/>
            <person name="Rollinson D."/>
            <person name="Chang B.C.H."/>
            <person name="Gasser R.B."/>
            <person name="Young N.D."/>
        </authorList>
    </citation>
    <scope>NUCLEOTIDE SEQUENCE</scope>
</reference>
<dbReference type="CTD" id="75578166"/>
<accession>A0A922LT75</accession>
<comment type="caution">
    <text evidence="1">The sequence shown here is derived from an EMBL/GenBank/DDBJ whole genome shotgun (WGS) entry which is preliminary data.</text>
</comment>